<feature type="domain" description="DUF6533" evidence="2">
    <location>
        <begin position="6"/>
        <end position="35"/>
    </location>
</feature>
<feature type="transmembrane region" description="Helical" evidence="1">
    <location>
        <begin position="69"/>
        <end position="86"/>
    </location>
</feature>
<feature type="transmembrane region" description="Helical" evidence="1">
    <location>
        <begin position="25"/>
        <end position="49"/>
    </location>
</feature>
<evidence type="ECO:0000256" key="1">
    <source>
        <dbReference type="SAM" id="Phobius"/>
    </source>
</evidence>
<reference evidence="3 4" key="1">
    <citation type="submission" date="2014-04" db="EMBL/GenBank/DDBJ databases">
        <authorList>
            <consortium name="DOE Joint Genome Institute"/>
            <person name="Kuo A."/>
            <person name="Ruytinx J."/>
            <person name="Rineau F."/>
            <person name="Colpaert J."/>
            <person name="Kohler A."/>
            <person name="Nagy L.G."/>
            <person name="Floudas D."/>
            <person name="Copeland A."/>
            <person name="Barry K.W."/>
            <person name="Cichocki N."/>
            <person name="Veneault-Fourrey C."/>
            <person name="LaButti K."/>
            <person name="Lindquist E.A."/>
            <person name="Lipzen A."/>
            <person name="Lundell T."/>
            <person name="Morin E."/>
            <person name="Murat C."/>
            <person name="Sun H."/>
            <person name="Tunlid A."/>
            <person name="Henrissat B."/>
            <person name="Grigoriev I.V."/>
            <person name="Hibbett D.S."/>
            <person name="Martin F."/>
            <person name="Nordberg H.P."/>
            <person name="Cantor M.N."/>
            <person name="Hua S.X."/>
        </authorList>
    </citation>
    <scope>NUCLEOTIDE SEQUENCE [LARGE SCALE GENOMIC DNA]</scope>
    <source>
        <strain evidence="3 4">UH-Slu-Lm8-n1</strain>
    </source>
</reference>
<organism evidence="3 4">
    <name type="scientific">Suillus luteus UH-Slu-Lm8-n1</name>
    <dbReference type="NCBI Taxonomy" id="930992"/>
    <lineage>
        <taxon>Eukaryota</taxon>
        <taxon>Fungi</taxon>
        <taxon>Dikarya</taxon>
        <taxon>Basidiomycota</taxon>
        <taxon>Agaricomycotina</taxon>
        <taxon>Agaricomycetes</taxon>
        <taxon>Agaricomycetidae</taxon>
        <taxon>Boletales</taxon>
        <taxon>Suillineae</taxon>
        <taxon>Suillaceae</taxon>
        <taxon>Suillus</taxon>
    </lineage>
</organism>
<evidence type="ECO:0000259" key="2">
    <source>
        <dbReference type="Pfam" id="PF20151"/>
    </source>
</evidence>
<dbReference type="Pfam" id="PF20151">
    <property type="entry name" value="DUF6533"/>
    <property type="match status" value="1"/>
</dbReference>
<keyword evidence="4" id="KW-1185">Reference proteome</keyword>
<dbReference type="EMBL" id="KN835174">
    <property type="protein sequence ID" value="KIK45346.1"/>
    <property type="molecule type" value="Genomic_DNA"/>
</dbReference>
<dbReference type="Proteomes" id="UP000054485">
    <property type="component" value="Unassembled WGS sequence"/>
</dbReference>
<name>A0A0D0AUI8_9AGAM</name>
<feature type="transmembrane region" description="Helical" evidence="1">
    <location>
        <begin position="93"/>
        <end position="119"/>
    </location>
</feature>
<keyword evidence="1" id="KW-1133">Transmembrane helix</keyword>
<protein>
    <recommendedName>
        <fullName evidence="2">DUF6533 domain-containing protein</fullName>
    </recommendedName>
</protein>
<proteinExistence type="predicted"/>
<evidence type="ECO:0000313" key="3">
    <source>
        <dbReference type="EMBL" id="KIK45346.1"/>
    </source>
</evidence>
<keyword evidence="1" id="KW-0472">Membrane</keyword>
<accession>A0A0D0AUI8</accession>
<dbReference type="HOGENOM" id="CLU_1157038_0_0_1"/>
<sequence>MIFLGLTFGQEVELIWRQRWSLMTFIYLSVRYAGMGYALTNILLWVPTIQVMDIVSNVINDATDWTREVVDVLLGVIIIARLYAMYQRSRKMLIFLIVVFLAIRITNAVIVAIMMTQVSGEEAILSGTYQCMMNYTGDFLFLMSMTWILATVWEVLALCLALWITVKHFRELRKSSRKTSLQFLVLKWVICLQRSLRTGVTWNLRFMLVSLKSPYSCRYLCWDHALSLVCENAALNSQPK</sequence>
<dbReference type="OrthoDB" id="2681415at2759"/>
<feature type="transmembrane region" description="Helical" evidence="1">
    <location>
        <begin position="139"/>
        <end position="166"/>
    </location>
</feature>
<dbReference type="AlphaFoldDB" id="A0A0D0AUI8"/>
<evidence type="ECO:0000313" key="4">
    <source>
        <dbReference type="Proteomes" id="UP000054485"/>
    </source>
</evidence>
<dbReference type="InParanoid" id="A0A0D0AUI8"/>
<dbReference type="InterPro" id="IPR045340">
    <property type="entry name" value="DUF6533"/>
</dbReference>
<reference evidence="4" key="2">
    <citation type="submission" date="2015-01" db="EMBL/GenBank/DDBJ databases">
        <title>Evolutionary Origins and Diversification of the Mycorrhizal Mutualists.</title>
        <authorList>
            <consortium name="DOE Joint Genome Institute"/>
            <consortium name="Mycorrhizal Genomics Consortium"/>
            <person name="Kohler A."/>
            <person name="Kuo A."/>
            <person name="Nagy L.G."/>
            <person name="Floudas D."/>
            <person name="Copeland A."/>
            <person name="Barry K.W."/>
            <person name="Cichocki N."/>
            <person name="Veneault-Fourrey C."/>
            <person name="LaButti K."/>
            <person name="Lindquist E.A."/>
            <person name="Lipzen A."/>
            <person name="Lundell T."/>
            <person name="Morin E."/>
            <person name="Murat C."/>
            <person name="Riley R."/>
            <person name="Ohm R."/>
            <person name="Sun H."/>
            <person name="Tunlid A."/>
            <person name="Henrissat B."/>
            <person name="Grigoriev I.V."/>
            <person name="Hibbett D.S."/>
            <person name="Martin F."/>
        </authorList>
    </citation>
    <scope>NUCLEOTIDE SEQUENCE [LARGE SCALE GENOMIC DNA]</scope>
    <source>
        <strain evidence="4">UH-Slu-Lm8-n1</strain>
    </source>
</reference>
<keyword evidence="1" id="KW-0812">Transmembrane</keyword>
<gene>
    <name evidence="3" type="ORF">CY34DRAFT_540850</name>
</gene>